<dbReference type="AlphaFoldDB" id="A0A0A9AEK3"/>
<dbReference type="EMBL" id="GBRH01247831">
    <property type="protein sequence ID" value="JAD50064.1"/>
    <property type="molecule type" value="Transcribed_RNA"/>
</dbReference>
<name>A0A0A9AEK3_ARUDO</name>
<reference evidence="1" key="1">
    <citation type="submission" date="2014-09" db="EMBL/GenBank/DDBJ databases">
        <authorList>
            <person name="Magalhaes I.L.F."/>
            <person name="Oliveira U."/>
            <person name="Santos F.R."/>
            <person name="Vidigal T.H.D.A."/>
            <person name="Brescovit A.D."/>
            <person name="Santos A.J."/>
        </authorList>
    </citation>
    <scope>NUCLEOTIDE SEQUENCE</scope>
    <source>
        <tissue evidence="1">Shoot tissue taken approximately 20 cm above the soil surface</tissue>
    </source>
</reference>
<protein>
    <submittedName>
        <fullName evidence="1">Uncharacterized protein</fullName>
    </submittedName>
</protein>
<accession>A0A0A9AEK3</accession>
<organism evidence="1">
    <name type="scientific">Arundo donax</name>
    <name type="common">Giant reed</name>
    <name type="synonym">Donax arundinaceus</name>
    <dbReference type="NCBI Taxonomy" id="35708"/>
    <lineage>
        <taxon>Eukaryota</taxon>
        <taxon>Viridiplantae</taxon>
        <taxon>Streptophyta</taxon>
        <taxon>Embryophyta</taxon>
        <taxon>Tracheophyta</taxon>
        <taxon>Spermatophyta</taxon>
        <taxon>Magnoliopsida</taxon>
        <taxon>Liliopsida</taxon>
        <taxon>Poales</taxon>
        <taxon>Poaceae</taxon>
        <taxon>PACMAD clade</taxon>
        <taxon>Arundinoideae</taxon>
        <taxon>Arundineae</taxon>
        <taxon>Arundo</taxon>
    </lineage>
</organism>
<evidence type="ECO:0000313" key="1">
    <source>
        <dbReference type="EMBL" id="JAD50064.1"/>
    </source>
</evidence>
<reference evidence="1" key="2">
    <citation type="journal article" date="2015" name="Data Brief">
        <title>Shoot transcriptome of the giant reed, Arundo donax.</title>
        <authorList>
            <person name="Barrero R.A."/>
            <person name="Guerrero F.D."/>
            <person name="Moolhuijzen P."/>
            <person name="Goolsby J.A."/>
            <person name="Tidwell J."/>
            <person name="Bellgard S.E."/>
            <person name="Bellgard M.I."/>
        </authorList>
    </citation>
    <scope>NUCLEOTIDE SEQUENCE</scope>
    <source>
        <tissue evidence="1">Shoot tissue taken approximately 20 cm above the soil surface</tissue>
    </source>
</reference>
<proteinExistence type="predicted"/>
<sequence length="33" mass="3840">MDKANCYCLNMLARYCSRNAESHSKVNKIILSY</sequence>